<dbReference type="InterPro" id="IPR009045">
    <property type="entry name" value="Zn_M74/Hedgehog-like"/>
</dbReference>
<dbReference type="EMBL" id="JADBEC010000003">
    <property type="protein sequence ID" value="MBE1509460.1"/>
    <property type="molecule type" value="Genomic_DNA"/>
</dbReference>
<dbReference type="Gene3D" id="3.30.1380.10">
    <property type="match status" value="1"/>
</dbReference>
<evidence type="ECO:0000256" key="1">
    <source>
        <dbReference type="SAM" id="Phobius"/>
    </source>
</evidence>
<sequence>MLRFGFRFAIVVFLTLLTQIGGVAYLVGIAVARLWGVRRFAPKLAIFLLVYTSLTIVTSIIAPIFGRVPLSCLADAADKLVVRSPIYCALNRNYVTPAVRDLAHALADNMDRQLPGTTTIALDANFPFLAGFPLLPHLSHTDGRKLDFAYYYEDSSGNFLDGVTRSPIGYFAFEQPANSDEQPCRGRNDWLTGRWDLDILQPLFHAYRLQKQRMVEAVNWLTTEGVSRFGVEKVFLEPHLKNALGITDEHVRFQGCRAARHDDHLHVQLR</sequence>
<keyword evidence="3" id="KW-1185">Reference proteome</keyword>
<dbReference type="Proteomes" id="UP000620262">
    <property type="component" value="Unassembled WGS sequence"/>
</dbReference>
<accession>A0ABR9J1Y1</accession>
<evidence type="ECO:0000313" key="3">
    <source>
        <dbReference type="Proteomes" id="UP000620262"/>
    </source>
</evidence>
<feature type="transmembrane region" description="Helical" evidence="1">
    <location>
        <begin position="6"/>
        <end position="32"/>
    </location>
</feature>
<protein>
    <recommendedName>
        <fullName evidence="4">Transmembrane protein</fullName>
    </recommendedName>
</protein>
<gene>
    <name evidence="2" type="ORF">H4W29_006707</name>
</gene>
<keyword evidence="1" id="KW-0812">Transmembrane</keyword>
<evidence type="ECO:0008006" key="4">
    <source>
        <dbReference type="Google" id="ProtNLM"/>
    </source>
</evidence>
<name>A0ABR9J1Y1_RHIVS</name>
<keyword evidence="1" id="KW-0472">Membrane</keyword>
<organism evidence="2 3">
    <name type="scientific">Rhizobium viscosum</name>
    <name type="common">Arthrobacter viscosus</name>
    <dbReference type="NCBI Taxonomy" id="1673"/>
    <lineage>
        <taxon>Bacteria</taxon>
        <taxon>Pseudomonadati</taxon>
        <taxon>Pseudomonadota</taxon>
        <taxon>Alphaproteobacteria</taxon>
        <taxon>Hyphomicrobiales</taxon>
        <taxon>Rhizobiaceae</taxon>
        <taxon>Rhizobium/Agrobacterium group</taxon>
        <taxon>Rhizobium</taxon>
    </lineage>
</organism>
<keyword evidence="1" id="KW-1133">Transmembrane helix</keyword>
<comment type="caution">
    <text evidence="2">The sequence shown here is derived from an EMBL/GenBank/DDBJ whole genome shotgun (WGS) entry which is preliminary data.</text>
</comment>
<dbReference type="RefSeq" id="WP_192733047.1">
    <property type="nucleotide sequence ID" value="NZ_BAAAVL010000008.1"/>
</dbReference>
<feature type="transmembrane region" description="Helical" evidence="1">
    <location>
        <begin position="44"/>
        <end position="65"/>
    </location>
</feature>
<evidence type="ECO:0000313" key="2">
    <source>
        <dbReference type="EMBL" id="MBE1509460.1"/>
    </source>
</evidence>
<reference evidence="2 3" key="1">
    <citation type="submission" date="2020-10" db="EMBL/GenBank/DDBJ databases">
        <title>Sequencing the genomes of 1000 actinobacteria strains.</title>
        <authorList>
            <person name="Klenk H.-P."/>
        </authorList>
    </citation>
    <scope>NUCLEOTIDE SEQUENCE [LARGE SCALE GENOMIC DNA]</scope>
    <source>
        <strain evidence="2 3">DSM 7307</strain>
    </source>
</reference>
<proteinExistence type="predicted"/>